<gene>
    <name evidence="6" type="ORF">Sangu_1205700</name>
</gene>
<dbReference type="GO" id="GO:0005634">
    <property type="term" value="C:nucleus"/>
    <property type="evidence" value="ECO:0007669"/>
    <property type="project" value="UniProtKB-SubCell"/>
</dbReference>
<reference evidence="6" key="1">
    <citation type="submission" date="2020-06" db="EMBL/GenBank/DDBJ databases">
        <authorList>
            <person name="Li T."/>
            <person name="Hu X."/>
            <person name="Zhang T."/>
            <person name="Song X."/>
            <person name="Zhang H."/>
            <person name="Dai N."/>
            <person name="Sheng W."/>
            <person name="Hou X."/>
            <person name="Wei L."/>
        </authorList>
    </citation>
    <scope>NUCLEOTIDE SEQUENCE</scope>
    <source>
        <strain evidence="6">G01</strain>
        <tissue evidence="6">Leaf</tissue>
    </source>
</reference>
<evidence type="ECO:0000256" key="3">
    <source>
        <dbReference type="SAM" id="MobiDB-lite"/>
    </source>
</evidence>
<feature type="compositionally biased region" description="Polar residues" evidence="3">
    <location>
        <begin position="143"/>
        <end position="154"/>
    </location>
</feature>
<feature type="domain" description="HTH myb-type" evidence="5">
    <location>
        <begin position="71"/>
        <end position="125"/>
    </location>
</feature>
<dbReference type="Gene3D" id="1.10.10.60">
    <property type="entry name" value="Homeodomain-like"/>
    <property type="match status" value="2"/>
</dbReference>
<organism evidence="6">
    <name type="scientific">Sesamum angustifolium</name>
    <dbReference type="NCBI Taxonomy" id="2727405"/>
    <lineage>
        <taxon>Eukaryota</taxon>
        <taxon>Viridiplantae</taxon>
        <taxon>Streptophyta</taxon>
        <taxon>Embryophyta</taxon>
        <taxon>Tracheophyta</taxon>
        <taxon>Spermatophyta</taxon>
        <taxon>Magnoliopsida</taxon>
        <taxon>eudicotyledons</taxon>
        <taxon>Gunneridae</taxon>
        <taxon>Pentapetalae</taxon>
        <taxon>asterids</taxon>
        <taxon>lamiids</taxon>
        <taxon>Lamiales</taxon>
        <taxon>Pedaliaceae</taxon>
        <taxon>Sesamum</taxon>
    </lineage>
</organism>
<dbReference type="InterPro" id="IPR001005">
    <property type="entry name" value="SANT/Myb"/>
</dbReference>
<dbReference type="CDD" id="cd00167">
    <property type="entry name" value="SANT"/>
    <property type="match status" value="1"/>
</dbReference>
<dbReference type="PROSITE" id="PS50090">
    <property type="entry name" value="MYB_LIKE"/>
    <property type="match status" value="1"/>
</dbReference>
<keyword evidence="2" id="KW-0539">Nucleus</keyword>
<dbReference type="AlphaFoldDB" id="A0AAW2NIQ5"/>
<accession>A0AAW2NIQ5</accession>
<dbReference type="EMBL" id="JACGWK010000007">
    <property type="protein sequence ID" value="KAL0343183.1"/>
    <property type="molecule type" value="Genomic_DNA"/>
</dbReference>
<dbReference type="PROSITE" id="PS51294">
    <property type="entry name" value="HTH_MYB"/>
    <property type="match status" value="1"/>
</dbReference>
<dbReference type="GO" id="GO:0000978">
    <property type="term" value="F:RNA polymerase II cis-regulatory region sequence-specific DNA binding"/>
    <property type="evidence" value="ECO:0007669"/>
    <property type="project" value="TreeGrafter"/>
</dbReference>
<dbReference type="PANTHER" id="PTHR45614:SF264">
    <property type="entry name" value="HOMEODOMAIN-RELATED"/>
    <property type="match status" value="1"/>
</dbReference>
<comment type="subcellular location">
    <subcellularLocation>
        <location evidence="1">Nucleus</location>
    </subcellularLocation>
</comment>
<proteinExistence type="predicted"/>
<dbReference type="InterPro" id="IPR050560">
    <property type="entry name" value="MYB_TF"/>
</dbReference>
<protein>
    <submittedName>
        <fullName evidence="6">Transcription factor</fullName>
    </submittedName>
</protein>
<dbReference type="PANTHER" id="PTHR45614">
    <property type="entry name" value="MYB PROTEIN-RELATED"/>
    <property type="match status" value="1"/>
</dbReference>
<dbReference type="Pfam" id="PF00249">
    <property type="entry name" value="Myb_DNA-binding"/>
    <property type="match status" value="1"/>
</dbReference>
<evidence type="ECO:0000259" key="4">
    <source>
        <dbReference type="PROSITE" id="PS50090"/>
    </source>
</evidence>
<dbReference type="SMART" id="SM00717">
    <property type="entry name" value="SANT"/>
    <property type="match status" value="2"/>
</dbReference>
<evidence type="ECO:0000256" key="1">
    <source>
        <dbReference type="ARBA" id="ARBA00004123"/>
    </source>
</evidence>
<feature type="domain" description="Myb-like" evidence="4">
    <location>
        <begin position="71"/>
        <end position="121"/>
    </location>
</feature>
<dbReference type="GO" id="GO:0000981">
    <property type="term" value="F:DNA-binding transcription factor activity, RNA polymerase II-specific"/>
    <property type="evidence" value="ECO:0007669"/>
    <property type="project" value="TreeGrafter"/>
</dbReference>
<evidence type="ECO:0000313" key="6">
    <source>
        <dbReference type="EMBL" id="KAL0343183.1"/>
    </source>
</evidence>
<name>A0AAW2NIQ5_9LAMI</name>
<evidence type="ECO:0000256" key="2">
    <source>
        <dbReference type="ARBA" id="ARBA00023242"/>
    </source>
</evidence>
<dbReference type="InterPro" id="IPR017930">
    <property type="entry name" value="Myb_dom"/>
</dbReference>
<sequence length="279" mass="30815">MDAFPPSVQANGKTECYSKWRWTRKEDNLLRTLVKDMAQEVGISSQIISQEEQVSVSSWKSCRIRWTNQLNPKVDRSPFNEEEQERILQLHREFGNKWATIASFFPGRTDNHVKNQYHALVGTRNKKASGPSSSVDRPVPLKSGSSMGLSHNGSVSTVPMGSQFPNVPYHGNNCFVIAPCFPGMPDKPQMMPVYIGGLYGRDKSFVAALASNMSGLGPHSFRTINLGSILPSQRTSHGDSMVSNANSATLSELPTAQPQQKVATKDYQFIDFMGVGTSE</sequence>
<feature type="region of interest" description="Disordered" evidence="3">
    <location>
        <begin position="124"/>
        <end position="154"/>
    </location>
</feature>
<evidence type="ECO:0000259" key="5">
    <source>
        <dbReference type="PROSITE" id="PS51294"/>
    </source>
</evidence>
<dbReference type="InterPro" id="IPR009057">
    <property type="entry name" value="Homeodomain-like_sf"/>
</dbReference>
<comment type="caution">
    <text evidence="6">The sequence shown here is derived from an EMBL/GenBank/DDBJ whole genome shotgun (WGS) entry which is preliminary data.</text>
</comment>
<reference evidence="6" key="2">
    <citation type="journal article" date="2024" name="Plant">
        <title>Genomic evolution and insights into agronomic trait innovations of Sesamum species.</title>
        <authorList>
            <person name="Miao H."/>
            <person name="Wang L."/>
            <person name="Qu L."/>
            <person name="Liu H."/>
            <person name="Sun Y."/>
            <person name="Le M."/>
            <person name="Wang Q."/>
            <person name="Wei S."/>
            <person name="Zheng Y."/>
            <person name="Lin W."/>
            <person name="Duan Y."/>
            <person name="Cao H."/>
            <person name="Xiong S."/>
            <person name="Wang X."/>
            <person name="Wei L."/>
            <person name="Li C."/>
            <person name="Ma Q."/>
            <person name="Ju M."/>
            <person name="Zhao R."/>
            <person name="Li G."/>
            <person name="Mu C."/>
            <person name="Tian Q."/>
            <person name="Mei H."/>
            <person name="Zhang T."/>
            <person name="Gao T."/>
            <person name="Zhang H."/>
        </authorList>
    </citation>
    <scope>NUCLEOTIDE SEQUENCE</scope>
    <source>
        <strain evidence="6">G01</strain>
    </source>
</reference>
<dbReference type="SUPFAM" id="SSF46689">
    <property type="entry name" value="Homeodomain-like"/>
    <property type="match status" value="1"/>
</dbReference>